<evidence type="ECO:0000313" key="10">
    <source>
        <dbReference type="EMBL" id="SEB90216.1"/>
    </source>
</evidence>
<dbReference type="SUPFAM" id="SSF64518">
    <property type="entry name" value="Phase 1 flagellin"/>
    <property type="match status" value="1"/>
</dbReference>
<reference evidence="11" key="1">
    <citation type="submission" date="2016-10" db="EMBL/GenBank/DDBJ databases">
        <authorList>
            <person name="Varghese N."/>
            <person name="Submissions S."/>
        </authorList>
    </citation>
    <scope>NUCLEOTIDE SEQUENCE [LARGE SCALE GENOMIC DNA]</scope>
    <source>
        <strain evidence="11">DSM 22017</strain>
    </source>
</reference>
<proteinExistence type="inferred from homology"/>
<keyword evidence="10" id="KW-0969">Cilium</keyword>
<evidence type="ECO:0000259" key="9">
    <source>
        <dbReference type="Pfam" id="PF22638"/>
    </source>
</evidence>
<gene>
    <name evidence="7" type="primary">flgK</name>
    <name evidence="10" type="ORF">SAMN04489844_1291</name>
</gene>
<evidence type="ECO:0000256" key="6">
    <source>
        <dbReference type="ARBA" id="ARBA00023143"/>
    </source>
</evidence>
<dbReference type="Proteomes" id="UP000198742">
    <property type="component" value="Unassembled WGS sequence"/>
</dbReference>
<dbReference type="PRINTS" id="PR01005">
    <property type="entry name" value="FLGHOOKAP1"/>
</dbReference>
<dbReference type="GO" id="GO:0044780">
    <property type="term" value="P:bacterial-type flagellum assembly"/>
    <property type="evidence" value="ECO:0007669"/>
    <property type="project" value="InterPro"/>
</dbReference>
<comment type="similarity">
    <text evidence="3 7">Belongs to the flagella basal body rod proteins family.</text>
</comment>
<dbReference type="Pfam" id="PF22638">
    <property type="entry name" value="FlgK_D1"/>
    <property type="match status" value="1"/>
</dbReference>
<dbReference type="InterPro" id="IPR053927">
    <property type="entry name" value="FlgK_helical"/>
</dbReference>
<evidence type="ECO:0000256" key="1">
    <source>
        <dbReference type="ARBA" id="ARBA00004365"/>
    </source>
</evidence>
<dbReference type="InterPro" id="IPR010930">
    <property type="entry name" value="Flg_bb/hook_C_dom"/>
</dbReference>
<protein>
    <recommendedName>
        <fullName evidence="4 7">Flagellar hook-associated protein 1</fullName>
        <shortName evidence="7">HAP1</shortName>
    </recommendedName>
</protein>
<evidence type="ECO:0000256" key="3">
    <source>
        <dbReference type="ARBA" id="ARBA00009677"/>
    </source>
</evidence>
<dbReference type="NCBIfam" id="TIGR02492">
    <property type="entry name" value="flgK_ends"/>
    <property type="match status" value="1"/>
</dbReference>
<dbReference type="PANTHER" id="PTHR30033">
    <property type="entry name" value="FLAGELLAR HOOK-ASSOCIATED PROTEIN 1"/>
    <property type="match status" value="1"/>
</dbReference>
<dbReference type="EMBL" id="FNRT01000002">
    <property type="protein sequence ID" value="SEB90216.1"/>
    <property type="molecule type" value="Genomic_DNA"/>
</dbReference>
<evidence type="ECO:0000256" key="2">
    <source>
        <dbReference type="ARBA" id="ARBA00004613"/>
    </source>
</evidence>
<dbReference type="GO" id="GO:0009424">
    <property type="term" value="C:bacterial-type flagellum hook"/>
    <property type="evidence" value="ECO:0007669"/>
    <property type="project" value="UniProtKB-UniRule"/>
</dbReference>
<dbReference type="AlphaFoldDB" id="A0A1H4N4I0"/>
<dbReference type="GO" id="GO:0005576">
    <property type="term" value="C:extracellular region"/>
    <property type="evidence" value="ECO:0007669"/>
    <property type="project" value="UniProtKB-SubCell"/>
</dbReference>
<feature type="domain" description="Flagellar hook-associated protein FlgK helical" evidence="9">
    <location>
        <begin position="100"/>
        <end position="336"/>
    </location>
</feature>
<dbReference type="PANTHER" id="PTHR30033:SF1">
    <property type="entry name" value="FLAGELLAR HOOK-ASSOCIATED PROTEIN 1"/>
    <property type="match status" value="1"/>
</dbReference>
<sequence>MAGTFGSVNTAASALRYHQAVMEVASGNIANVTTDGYARRRVVGVSVGAPAQPAMWSRYDGHGDGVRVGSVDRLVDPLLDSRARREHGAQASLDTRAAALARVEASLGEPAGEGISKAIAAVRSSWHDLANNPDSPALRAQVLTRSQGLVDAVAAQRRTVDSEESDQRMHLLSGVQEANTLAADLASTNEAITAARLSGNDASSLLDQRDTMALRLAELTGGTAVENGHGGLDVTVGGVALVTGGTAGALSVAAGINADGTADGLPLALAVTPPGGTATAVSGLAGEIGGSAVLISTTLPALRAGFQDVAQQLADAVNTVHQAGYDASGTPGQAFFAVDPNAPGGPLVLLVRDPAEVAASGIGGGANRDGSNATALAAALAAPERGYQQLVTTLGTDVASIRRLAATQQNLTEQVDGSRDQLSGVNIDEETVTMMQAQRAYEAAARVMTTLDSVLDTLINRTGLVR</sequence>
<evidence type="ECO:0000313" key="11">
    <source>
        <dbReference type="Proteomes" id="UP000198742"/>
    </source>
</evidence>
<keyword evidence="6 7" id="KW-0975">Bacterial flagellum</keyword>
<comment type="subcellular location">
    <subcellularLocation>
        <location evidence="1 7">Bacterial flagellum</location>
    </subcellularLocation>
    <subcellularLocation>
        <location evidence="2 7">Secreted</location>
    </subcellularLocation>
</comment>
<evidence type="ECO:0000256" key="5">
    <source>
        <dbReference type="ARBA" id="ARBA00022525"/>
    </source>
</evidence>
<dbReference type="InterPro" id="IPR002371">
    <property type="entry name" value="FlgK"/>
</dbReference>
<organism evidence="10 11">
    <name type="scientific">Nocardioides exalbidus</name>
    <dbReference type="NCBI Taxonomy" id="402596"/>
    <lineage>
        <taxon>Bacteria</taxon>
        <taxon>Bacillati</taxon>
        <taxon>Actinomycetota</taxon>
        <taxon>Actinomycetes</taxon>
        <taxon>Propionibacteriales</taxon>
        <taxon>Nocardioidaceae</taxon>
        <taxon>Nocardioides</taxon>
    </lineage>
</organism>
<dbReference type="RefSeq" id="WP_090968373.1">
    <property type="nucleotide sequence ID" value="NZ_FNRT01000002.1"/>
</dbReference>
<dbReference type="OrthoDB" id="9802553at2"/>
<dbReference type="STRING" id="402596.SAMN04489844_1291"/>
<evidence type="ECO:0000256" key="4">
    <source>
        <dbReference type="ARBA" id="ARBA00016244"/>
    </source>
</evidence>
<keyword evidence="11" id="KW-1185">Reference proteome</keyword>
<evidence type="ECO:0000259" key="8">
    <source>
        <dbReference type="Pfam" id="PF06429"/>
    </source>
</evidence>
<evidence type="ECO:0000256" key="7">
    <source>
        <dbReference type="RuleBase" id="RU362065"/>
    </source>
</evidence>
<feature type="domain" description="Flagellar basal-body/hook protein C-terminal" evidence="8">
    <location>
        <begin position="423"/>
        <end position="460"/>
    </location>
</feature>
<keyword evidence="10" id="KW-0282">Flagellum</keyword>
<keyword evidence="5 7" id="KW-0964">Secreted</keyword>
<keyword evidence="10" id="KW-0966">Cell projection</keyword>
<name>A0A1H4N4I0_9ACTN</name>
<accession>A0A1H4N4I0</accession>
<dbReference type="Pfam" id="PF06429">
    <property type="entry name" value="Flg_bbr_C"/>
    <property type="match status" value="1"/>
</dbReference>
<dbReference type="GO" id="GO:0005198">
    <property type="term" value="F:structural molecule activity"/>
    <property type="evidence" value="ECO:0007669"/>
    <property type="project" value="UniProtKB-UniRule"/>
</dbReference>